<evidence type="ECO:0000313" key="2">
    <source>
        <dbReference type="EMBL" id="KAK5973225.1"/>
    </source>
</evidence>
<dbReference type="Proteomes" id="UP001331761">
    <property type="component" value="Unassembled WGS sequence"/>
</dbReference>
<keyword evidence="3" id="KW-1185">Reference proteome</keyword>
<proteinExistence type="predicted"/>
<keyword evidence="1" id="KW-0732">Signal</keyword>
<comment type="caution">
    <text evidence="2">The sequence shown here is derived from an EMBL/GenBank/DDBJ whole genome shotgun (WGS) entry which is preliminary data.</text>
</comment>
<feature type="chain" id="PRO_5042823414" evidence="1">
    <location>
        <begin position="17"/>
        <end position="204"/>
    </location>
</feature>
<organism evidence="2 3">
    <name type="scientific">Trichostrongylus colubriformis</name>
    <name type="common">Black scour worm</name>
    <dbReference type="NCBI Taxonomy" id="6319"/>
    <lineage>
        <taxon>Eukaryota</taxon>
        <taxon>Metazoa</taxon>
        <taxon>Ecdysozoa</taxon>
        <taxon>Nematoda</taxon>
        <taxon>Chromadorea</taxon>
        <taxon>Rhabditida</taxon>
        <taxon>Rhabditina</taxon>
        <taxon>Rhabditomorpha</taxon>
        <taxon>Strongyloidea</taxon>
        <taxon>Trichostrongylidae</taxon>
        <taxon>Trichostrongylus</taxon>
    </lineage>
</organism>
<evidence type="ECO:0000256" key="1">
    <source>
        <dbReference type="SAM" id="SignalP"/>
    </source>
</evidence>
<dbReference type="EMBL" id="WIXE01015750">
    <property type="protein sequence ID" value="KAK5973225.1"/>
    <property type="molecule type" value="Genomic_DNA"/>
</dbReference>
<feature type="signal peptide" evidence="1">
    <location>
        <begin position="1"/>
        <end position="16"/>
    </location>
</feature>
<protein>
    <submittedName>
        <fullName evidence="2">Uncharacterized protein</fullName>
    </submittedName>
</protein>
<sequence>MFLAFLYAALPLFALCVKEEYYVSWQASWNCTAASSSRFASLPFVVAYVVLYNKKTRLIIEKSQVTSKQTLTTSFTTAVPYGTYDKFDFNEVEAGFYAAFIRVTEERKSESPVTNVVLVNYTDYEDKKLPPSGTDNDFSSMYYDAPVVPWFMFSSKYRDQVRVYESSCIQTGGFIANQGYYKFDTETKEWTPIYYDPLNADFYY</sequence>
<gene>
    <name evidence="2" type="ORF">GCK32_002047</name>
</gene>
<reference evidence="2 3" key="1">
    <citation type="submission" date="2019-10" db="EMBL/GenBank/DDBJ databases">
        <title>Assembly and Annotation for the nematode Trichostrongylus colubriformis.</title>
        <authorList>
            <person name="Martin J."/>
        </authorList>
    </citation>
    <scope>NUCLEOTIDE SEQUENCE [LARGE SCALE GENOMIC DNA]</scope>
    <source>
        <strain evidence="2">G859</strain>
        <tissue evidence="2">Whole worm</tissue>
    </source>
</reference>
<name>A0AAN8FNI3_TRICO</name>
<accession>A0AAN8FNI3</accession>
<evidence type="ECO:0000313" key="3">
    <source>
        <dbReference type="Proteomes" id="UP001331761"/>
    </source>
</evidence>
<dbReference type="AlphaFoldDB" id="A0AAN8FNI3"/>